<protein>
    <submittedName>
        <fullName evidence="1">Uncharacterized protein</fullName>
    </submittedName>
</protein>
<organism evidence="1 2">
    <name type="scientific">Mythimna loreyi</name>
    <dbReference type="NCBI Taxonomy" id="667449"/>
    <lineage>
        <taxon>Eukaryota</taxon>
        <taxon>Metazoa</taxon>
        <taxon>Ecdysozoa</taxon>
        <taxon>Arthropoda</taxon>
        <taxon>Hexapoda</taxon>
        <taxon>Insecta</taxon>
        <taxon>Pterygota</taxon>
        <taxon>Neoptera</taxon>
        <taxon>Endopterygota</taxon>
        <taxon>Lepidoptera</taxon>
        <taxon>Glossata</taxon>
        <taxon>Ditrysia</taxon>
        <taxon>Noctuoidea</taxon>
        <taxon>Noctuidae</taxon>
        <taxon>Noctuinae</taxon>
        <taxon>Hadenini</taxon>
        <taxon>Mythimna</taxon>
    </lineage>
</organism>
<keyword evidence="2" id="KW-1185">Reference proteome</keyword>
<dbReference type="Proteomes" id="UP001231649">
    <property type="component" value="Chromosome 2"/>
</dbReference>
<dbReference type="EMBL" id="CM056778">
    <property type="protein sequence ID" value="KAJ8736275.1"/>
    <property type="molecule type" value="Genomic_DNA"/>
</dbReference>
<evidence type="ECO:0000313" key="2">
    <source>
        <dbReference type="Proteomes" id="UP001231649"/>
    </source>
</evidence>
<gene>
    <name evidence="1" type="ORF">PYW08_006931</name>
</gene>
<accession>A0ACC2R8A3</accession>
<evidence type="ECO:0000313" key="1">
    <source>
        <dbReference type="EMBL" id="KAJ8736275.1"/>
    </source>
</evidence>
<name>A0ACC2R8A3_9NEOP</name>
<sequence>MGSNRSKDGTMHQKLIESYSDVATGDEAPYRGDEMPPHDNDVDEAPRQRAGDEEPHRQDLPDEEPRRRHRGFGTHQRASDYQLGLTARLDDETRTLAHAALERGRELTASSALEVVAEALRLRIQLDTLPPLHVLTLTGCWPELTFAGAEAAQVAQTALDYVRRALEDAPPGTQQSE</sequence>
<comment type="caution">
    <text evidence="1">The sequence shown here is derived from an EMBL/GenBank/DDBJ whole genome shotgun (WGS) entry which is preliminary data.</text>
</comment>
<reference evidence="1" key="1">
    <citation type="submission" date="2023-03" db="EMBL/GenBank/DDBJ databases">
        <title>Chromosome-level genomes of two armyworms, Mythimna separata and Mythimna loreyi, provide insights into the biosynthesis and reception of sex pheromones.</title>
        <authorList>
            <person name="Zhao H."/>
        </authorList>
    </citation>
    <scope>NUCLEOTIDE SEQUENCE</scope>
    <source>
        <strain evidence="1">BeijingLab</strain>
    </source>
</reference>
<proteinExistence type="predicted"/>